<evidence type="ECO:0000313" key="1">
    <source>
        <dbReference type="EMBL" id="QHS93918.1"/>
    </source>
</evidence>
<protein>
    <submittedName>
        <fullName evidence="1">Uncharacterized protein</fullName>
    </submittedName>
</protein>
<organism evidence="1">
    <name type="scientific">viral metagenome</name>
    <dbReference type="NCBI Taxonomy" id="1070528"/>
    <lineage>
        <taxon>unclassified sequences</taxon>
        <taxon>metagenomes</taxon>
        <taxon>organismal metagenomes</taxon>
    </lineage>
</organism>
<name>A0A6C0BR97_9ZZZZ</name>
<accession>A0A6C0BR97</accession>
<sequence length="112" mass="11398">MSPVGPVSPVGPSSPVGPVTPVAPVAPIISGGISNSTIALPCVTLRSSVLLQNRNACRLSIWALPRLTGPRALVAPSTNHFKKGSPVLQLIKALVATACDLTTEAMISLHSG</sequence>
<dbReference type="EMBL" id="MN739211">
    <property type="protein sequence ID" value="QHS93918.1"/>
    <property type="molecule type" value="Genomic_DNA"/>
</dbReference>
<dbReference type="AlphaFoldDB" id="A0A6C0BR97"/>
<reference evidence="1" key="1">
    <citation type="journal article" date="2020" name="Nature">
        <title>Giant virus diversity and host interactions through global metagenomics.</title>
        <authorList>
            <person name="Schulz F."/>
            <person name="Roux S."/>
            <person name="Paez-Espino D."/>
            <person name="Jungbluth S."/>
            <person name="Walsh D.A."/>
            <person name="Denef V.J."/>
            <person name="McMahon K.D."/>
            <person name="Konstantinidis K.T."/>
            <person name="Eloe-Fadrosh E.A."/>
            <person name="Kyrpides N.C."/>
            <person name="Woyke T."/>
        </authorList>
    </citation>
    <scope>NUCLEOTIDE SEQUENCE</scope>
    <source>
        <strain evidence="1">GVMAG-M-3300018080-19</strain>
    </source>
</reference>
<proteinExistence type="predicted"/>